<dbReference type="InterPro" id="IPR016162">
    <property type="entry name" value="Ald_DH_N"/>
</dbReference>
<keyword evidence="2 4" id="KW-0560">Oxidoreductase</keyword>
<dbReference type="Gene3D" id="3.40.605.10">
    <property type="entry name" value="Aldehyde Dehydrogenase, Chain A, domain 1"/>
    <property type="match status" value="1"/>
</dbReference>
<evidence type="ECO:0000313" key="7">
    <source>
        <dbReference type="Proteomes" id="UP000280344"/>
    </source>
</evidence>
<proteinExistence type="inferred from homology"/>
<dbReference type="InterPro" id="IPR016163">
    <property type="entry name" value="Ald_DH_C"/>
</dbReference>
<evidence type="ECO:0000256" key="3">
    <source>
        <dbReference type="PROSITE-ProRule" id="PRU10007"/>
    </source>
</evidence>
<feature type="active site" evidence="3">
    <location>
        <position position="255"/>
    </location>
</feature>
<dbReference type="InterPro" id="IPR050740">
    <property type="entry name" value="Aldehyde_DH_Superfamily"/>
</dbReference>
<evidence type="ECO:0000256" key="2">
    <source>
        <dbReference type="ARBA" id="ARBA00023002"/>
    </source>
</evidence>
<feature type="domain" description="Aldehyde dehydrogenase" evidence="5">
    <location>
        <begin position="18"/>
        <end position="481"/>
    </location>
</feature>
<dbReference type="NCBIfam" id="NF006916">
    <property type="entry name" value="PRK09407.1"/>
    <property type="match status" value="1"/>
</dbReference>
<dbReference type="EMBL" id="CP034593">
    <property type="protein sequence ID" value="AZQ77971.1"/>
    <property type="molecule type" value="Genomic_DNA"/>
</dbReference>
<dbReference type="PROSITE" id="PS00687">
    <property type="entry name" value="ALDEHYDE_DEHYDR_GLU"/>
    <property type="match status" value="1"/>
</dbReference>
<protein>
    <submittedName>
        <fullName evidence="6">Succinate-semialdehyde dehydrogenase (NADP(+))</fullName>
    </submittedName>
</protein>
<dbReference type="InterPro" id="IPR015590">
    <property type="entry name" value="Aldehyde_DH_dom"/>
</dbReference>
<dbReference type="AlphaFoldDB" id="A0A3S9Q054"/>
<organism evidence="6 7">
    <name type="scientific">Flaviflexus ciconiae</name>
    <dbReference type="NCBI Taxonomy" id="2496867"/>
    <lineage>
        <taxon>Bacteria</taxon>
        <taxon>Bacillati</taxon>
        <taxon>Actinomycetota</taxon>
        <taxon>Actinomycetes</taxon>
        <taxon>Actinomycetales</taxon>
        <taxon>Actinomycetaceae</taxon>
        <taxon>Flaviflexus</taxon>
    </lineage>
</organism>
<dbReference type="InterPro" id="IPR029510">
    <property type="entry name" value="Ald_DH_CS_GLU"/>
</dbReference>
<dbReference type="GO" id="GO:0009450">
    <property type="term" value="P:gamma-aminobutyric acid catabolic process"/>
    <property type="evidence" value="ECO:0007669"/>
    <property type="project" value="TreeGrafter"/>
</dbReference>
<name>A0A3S9Q054_9ACTO</name>
<dbReference type="KEGG" id="flh:EJ997_12105"/>
<keyword evidence="7" id="KW-1185">Reference proteome</keyword>
<reference evidence="6 7" key="1">
    <citation type="submission" date="2018-12" db="EMBL/GenBank/DDBJ databases">
        <title>Complete genome sequence of Flaviflexus sp. H23T48.</title>
        <authorList>
            <person name="Bae J.-W."/>
            <person name="Lee J.-Y."/>
        </authorList>
    </citation>
    <scope>NUCLEOTIDE SEQUENCE [LARGE SCALE GENOMIC DNA]</scope>
    <source>
        <strain evidence="6 7">H23T48</strain>
    </source>
</reference>
<dbReference type="InterPro" id="IPR016161">
    <property type="entry name" value="Ald_DH/histidinol_DH"/>
</dbReference>
<dbReference type="FunFam" id="3.40.309.10:FF:000009">
    <property type="entry name" value="Aldehyde dehydrogenase A"/>
    <property type="match status" value="1"/>
</dbReference>
<dbReference type="RefSeq" id="WP_126704773.1">
    <property type="nucleotide sequence ID" value="NZ_CP034593.1"/>
</dbReference>
<comment type="similarity">
    <text evidence="1 4">Belongs to the aldehyde dehydrogenase family.</text>
</comment>
<dbReference type="PANTHER" id="PTHR43353:SF6">
    <property type="entry name" value="CYTOPLASMIC ALDEHYDE DEHYDROGENASE (EUROFUNG)"/>
    <property type="match status" value="1"/>
</dbReference>
<dbReference type="SUPFAM" id="SSF53720">
    <property type="entry name" value="ALDH-like"/>
    <property type="match status" value="1"/>
</dbReference>
<evidence type="ECO:0000313" key="6">
    <source>
        <dbReference type="EMBL" id="AZQ77971.1"/>
    </source>
</evidence>
<evidence type="ECO:0000256" key="1">
    <source>
        <dbReference type="ARBA" id="ARBA00009986"/>
    </source>
</evidence>
<dbReference type="PANTHER" id="PTHR43353">
    <property type="entry name" value="SUCCINATE-SEMIALDEHYDE DEHYDROGENASE, MITOCHONDRIAL"/>
    <property type="match status" value="1"/>
</dbReference>
<sequence>MNRLSATSKKLLGDPALWVTTRSSRPGAPIVSPLDGIEVGTYPICEPVDVELALTRARAAQSRWVEKEPAERAKILETFTALVWKYENELLDLIQGENGKARSHAFEEISDVAMTASFYAKKGPGWLKPERVPGVLPVLTRTRVNHHPRGVVAVIAPWNYPLTLAVSDGIAALMAGNAVVLKPDSNTVLCALAAKKLLEEAGLEADLFQVVPGPGSKLGAPLIEGSDYVMFTGSTKTGRNLAAQAGEKLVPFSAELGGKNPLIVLEDAPLARAVRGAVKAVTSNSGQLCISIERIYVEDGIWDRFVPAFTRAMKKVKVGANHSWKTGMGPLISTQQLETVTRHVDDAVSQGATVLTGGKALPKVAPTAYAPTVLTGVTDEMTVAREETFGPVVSLFRVKDAEEAIDCANDSEYGLNASVWSSSRRGARIASRIQAGTVNVNDGYIAAWASLHAPMGGMKSSGMGRRHGKEGLLKYTETQNVATSLVLPVQAPSGVGEKTWSRIMKVFIKYGK</sequence>
<dbReference type="Pfam" id="PF00171">
    <property type="entry name" value="Aldedh"/>
    <property type="match status" value="1"/>
</dbReference>
<evidence type="ECO:0000259" key="5">
    <source>
        <dbReference type="Pfam" id="PF00171"/>
    </source>
</evidence>
<accession>A0A3S9Q054</accession>
<dbReference type="Proteomes" id="UP000280344">
    <property type="component" value="Chromosome"/>
</dbReference>
<dbReference type="Gene3D" id="3.40.309.10">
    <property type="entry name" value="Aldehyde Dehydrogenase, Chain A, domain 2"/>
    <property type="match status" value="1"/>
</dbReference>
<dbReference type="GO" id="GO:0004777">
    <property type="term" value="F:succinate-semialdehyde dehydrogenase (NAD+) activity"/>
    <property type="evidence" value="ECO:0007669"/>
    <property type="project" value="TreeGrafter"/>
</dbReference>
<dbReference type="OrthoDB" id="6882680at2"/>
<gene>
    <name evidence="6" type="ORF">EJ997_12105</name>
</gene>
<evidence type="ECO:0000256" key="4">
    <source>
        <dbReference type="RuleBase" id="RU003345"/>
    </source>
</evidence>